<reference evidence="4 5" key="1">
    <citation type="journal article" date="2019" name="Sci. Rep.">
        <title>Orb-weaving spider Araneus ventricosus genome elucidates the spidroin gene catalogue.</title>
        <authorList>
            <person name="Kono N."/>
            <person name="Nakamura H."/>
            <person name="Ohtoshi R."/>
            <person name="Moran D.A.P."/>
            <person name="Shinohara A."/>
            <person name="Yoshida Y."/>
            <person name="Fujiwara M."/>
            <person name="Mori M."/>
            <person name="Tomita M."/>
            <person name="Arakawa K."/>
        </authorList>
    </citation>
    <scope>NUCLEOTIDE SEQUENCE [LARGE SCALE GENOMIC DNA]</scope>
</reference>
<organism evidence="4 5">
    <name type="scientific">Araneus ventricosus</name>
    <name type="common">Orbweaver spider</name>
    <name type="synonym">Epeira ventricosa</name>
    <dbReference type="NCBI Taxonomy" id="182803"/>
    <lineage>
        <taxon>Eukaryota</taxon>
        <taxon>Metazoa</taxon>
        <taxon>Ecdysozoa</taxon>
        <taxon>Arthropoda</taxon>
        <taxon>Chelicerata</taxon>
        <taxon>Arachnida</taxon>
        <taxon>Araneae</taxon>
        <taxon>Araneomorphae</taxon>
        <taxon>Entelegynae</taxon>
        <taxon>Araneoidea</taxon>
        <taxon>Araneidae</taxon>
        <taxon>Araneus</taxon>
    </lineage>
</organism>
<feature type="non-terminal residue" evidence="4">
    <location>
        <position position="549"/>
    </location>
</feature>
<dbReference type="Gene3D" id="1.20.120.20">
    <property type="entry name" value="Apolipoprotein"/>
    <property type="match status" value="1"/>
</dbReference>
<keyword evidence="1" id="KW-0863">Zinc-finger</keyword>
<dbReference type="GO" id="GO:0003676">
    <property type="term" value="F:nucleic acid binding"/>
    <property type="evidence" value="ECO:0007669"/>
    <property type="project" value="InterPro"/>
</dbReference>
<dbReference type="PROSITE" id="PS50158">
    <property type="entry name" value="ZF_CCHC"/>
    <property type="match status" value="1"/>
</dbReference>
<dbReference type="GO" id="GO:0004190">
    <property type="term" value="F:aspartic-type endopeptidase activity"/>
    <property type="evidence" value="ECO:0007669"/>
    <property type="project" value="InterPro"/>
</dbReference>
<dbReference type="PANTHER" id="PTHR45823">
    <property type="entry name" value="T-SNARE COILED-COIL HOMOLOGY DOMAIN-CONTAINING PROTEIN"/>
    <property type="match status" value="1"/>
</dbReference>
<feature type="region of interest" description="Disordered" evidence="2">
    <location>
        <begin position="21"/>
        <end position="53"/>
    </location>
</feature>
<dbReference type="GO" id="GO:0008270">
    <property type="term" value="F:zinc ion binding"/>
    <property type="evidence" value="ECO:0007669"/>
    <property type="project" value="UniProtKB-KW"/>
</dbReference>
<dbReference type="Gene3D" id="2.40.70.10">
    <property type="entry name" value="Acid Proteases"/>
    <property type="match status" value="1"/>
</dbReference>
<comment type="caution">
    <text evidence="4">The sequence shown here is derived from an EMBL/GenBank/DDBJ whole genome shotgun (WGS) entry which is preliminary data.</text>
</comment>
<sequence length="549" mass="61659">MAENADLLALLAEMKKYMEKGQEEMRKGQEDMKDEMRKGQEEMKDEMRKGQEEMKNEIQTHVESKVGEIKDHVNSCIEKIEEDVQSVRREIGEVKGEVERKIEEVEDKVQGKIEEVKEKVQVKIGDLEKRLSELEDRPINFPANPYLTYSRPTVKSLTFDGQTSWTVFKTQFDVVSSANGWNNRVKASQLVASLRGSAAEVLQGIPSDKLTDLMAIENALEARFGDSHLTQFYRTELKTRRQKPGESIQVLAADVERLMSLAYAECPQDVRDSLAAQYFVDAIRDEDTQHATRLMDAKDLKSALAYSMKYEAAKTVSKTSRNVRSIEVEDGTGKEKDEKFDCLLKTLEKLLNSHVAGKKNTPRRNPNVTCWKCNKKGHVQRECQTISPFLNKAPEEGLKVSALCGGRNGLYLEGSICGIPCLMLVDTGANVTLVRTDLAQKLKGNFIYTAPNISLKTATGEKAEIHGKLDAAIECGSRKFQHKIYVADITDPCILGLDFLQKFNFMVDLEKNEIRTGGEEIPLFSASAEDSKLCSVLAKEKTIIPARSE</sequence>
<evidence type="ECO:0000256" key="2">
    <source>
        <dbReference type="SAM" id="MobiDB-lite"/>
    </source>
</evidence>
<gene>
    <name evidence="4" type="ORF">AVEN_98559_1</name>
</gene>
<feature type="domain" description="CCHC-type" evidence="3">
    <location>
        <begin position="370"/>
        <end position="383"/>
    </location>
</feature>
<dbReference type="InterPro" id="IPR021109">
    <property type="entry name" value="Peptidase_aspartic_dom_sf"/>
</dbReference>
<dbReference type="InterPro" id="IPR001878">
    <property type="entry name" value="Znf_CCHC"/>
</dbReference>
<dbReference type="Proteomes" id="UP000499080">
    <property type="component" value="Unassembled WGS sequence"/>
</dbReference>
<evidence type="ECO:0000256" key="1">
    <source>
        <dbReference type="PROSITE-ProRule" id="PRU00047"/>
    </source>
</evidence>
<dbReference type="Pfam" id="PF13650">
    <property type="entry name" value="Asp_protease_2"/>
    <property type="match status" value="1"/>
</dbReference>
<accession>A0A4Y2E2X2</accession>
<keyword evidence="1" id="KW-0862">Zinc</keyword>
<keyword evidence="1" id="KW-0479">Metal-binding</keyword>
<dbReference type="InterPro" id="IPR001969">
    <property type="entry name" value="Aspartic_peptidase_AS"/>
</dbReference>
<dbReference type="PANTHER" id="PTHR45823:SF1">
    <property type="entry name" value="T-SNARE COILED-COIL HOMOLOGY DOMAIN-CONTAINING PROTEIN"/>
    <property type="match status" value="1"/>
</dbReference>
<evidence type="ECO:0000313" key="5">
    <source>
        <dbReference type="Proteomes" id="UP000499080"/>
    </source>
</evidence>
<dbReference type="PROSITE" id="PS00141">
    <property type="entry name" value="ASP_PROTEASE"/>
    <property type="match status" value="1"/>
</dbReference>
<name>A0A4Y2E2X2_ARAVE</name>
<dbReference type="CDD" id="cd00303">
    <property type="entry name" value="retropepsin_like"/>
    <property type="match status" value="1"/>
</dbReference>
<evidence type="ECO:0000313" key="4">
    <source>
        <dbReference type="EMBL" id="GBM22205.1"/>
    </source>
</evidence>
<keyword evidence="5" id="KW-1185">Reference proteome</keyword>
<dbReference type="GO" id="GO:0006508">
    <property type="term" value="P:proteolysis"/>
    <property type="evidence" value="ECO:0007669"/>
    <property type="project" value="InterPro"/>
</dbReference>
<dbReference type="InterPro" id="IPR036875">
    <property type="entry name" value="Znf_CCHC_sf"/>
</dbReference>
<protein>
    <recommendedName>
        <fullName evidence="3">CCHC-type domain-containing protein</fullName>
    </recommendedName>
</protein>
<dbReference type="SMART" id="SM00343">
    <property type="entry name" value="ZnF_C2HC"/>
    <property type="match status" value="1"/>
</dbReference>
<dbReference type="SUPFAM" id="SSF58113">
    <property type="entry name" value="Apolipoprotein A-I"/>
    <property type="match status" value="1"/>
</dbReference>
<dbReference type="SUPFAM" id="SSF50630">
    <property type="entry name" value="Acid proteases"/>
    <property type="match status" value="1"/>
</dbReference>
<dbReference type="EMBL" id="BGPR01168485">
    <property type="protein sequence ID" value="GBM22205.1"/>
    <property type="molecule type" value="Genomic_DNA"/>
</dbReference>
<dbReference type="SUPFAM" id="SSF57756">
    <property type="entry name" value="Retrovirus zinc finger-like domains"/>
    <property type="match status" value="1"/>
</dbReference>
<dbReference type="Pfam" id="PF00098">
    <property type="entry name" value="zf-CCHC"/>
    <property type="match status" value="1"/>
</dbReference>
<evidence type="ECO:0000259" key="3">
    <source>
        <dbReference type="PROSITE" id="PS50158"/>
    </source>
</evidence>
<proteinExistence type="predicted"/>
<dbReference type="AlphaFoldDB" id="A0A4Y2E2X2"/>